<dbReference type="OrthoDB" id="7068230at2"/>
<dbReference type="Proteomes" id="UP000326202">
    <property type="component" value="Chromosome"/>
</dbReference>
<evidence type="ECO:0000256" key="1">
    <source>
        <dbReference type="SAM" id="Phobius"/>
    </source>
</evidence>
<dbReference type="RefSeq" id="WP_151178799.1">
    <property type="nucleotide sequence ID" value="NZ_CP042906.1"/>
</dbReference>
<dbReference type="KEGG" id="htq:FRZ44_39770"/>
<proteinExistence type="predicted"/>
<sequence>MLKILVFFLWFLGFAIGLPGLVLALIKHGAQSDFAIDRDAGDVAGGQFKDPARLFGRDTAAPPVDARSMFPLAVAAAAAVYPDATRVLIARGPDKERSKLLMADFYSGLASGNTTQDHGGSRFTANTGEVGWIALQGEFGIAVLGPTREAMSARRAAIPGFHDNPKRTLGNKIDREYMPYALAVLLIWCLLVAAQFGRMAAWVGGENAPDNATPVAAEVLADKILALNQQDVPFTVSRGDAPNMLVVDWRYADAKWAELMRVRDMEKSHRLVLRLDEGGHTARSRDYESAMSWSAGADGANLDWKGNLGITFFKYEYEKAYGLFFENGTLKLTPSYEYRFDLDEMKAPIIALVIGNGWNWRPVVSFWRPLGG</sequence>
<accession>A0A5J6MNA8</accession>
<keyword evidence="1" id="KW-1133">Transmembrane helix</keyword>
<evidence type="ECO:0000313" key="3">
    <source>
        <dbReference type="Proteomes" id="UP000326202"/>
    </source>
</evidence>
<keyword evidence="1" id="KW-0812">Transmembrane</keyword>
<dbReference type="EMBL" id="CP042906">
    <property type="protein sequence ID" value="QEX18667.1"/>
    <property type="molecule type" value="Genomic_DNA"/>
</dbReference>
<gene>
    <name evidence="2" type="ORF">FRZ44_39770</name>
</gene>
<evidence type="ECO:0000313" key="2">
    <source>
        <dbReference type="EMBL" id="QEX18667.1"/>
    </source>
</evidence>
<name>A0A5J6MNA8_9PROT</name>
<reference evidence="2 3" key="1">
    <citation type="submission" date="2019-08" db="EMBL/GenBank/DDBJ databases">
        <title>Hyperibacter terrae gen. nov., sp. nov. and Hyperibacter viscosus sp. nov., two new members in the family Rhodospirillaceae isolated from the rhizosphere of Hypericum perforatum.</title>
        <authorList>
            <person name="Noviana Z."/>
        </authorList>
    </citation>
    <scope>NUCLEOTIDE SEQUENCE [LARGE SCALE GENOMIC DNA]</scope>
    <source>
        <strain evidence="2 3">R5913</strain>
    </source>
</reference>
<feature type="transmembrane region" description="Helical" evidence="1">
    <location>
        <begin position="177"/>
        <end position="196"/>
    </location>
</feature>
<organism evidence="2 3">
    <name type="scientific">Hypericibacter terrae</name>
    <dbReference type="NCBI Taxonomy" id="2602015"/>
    <lineage>
        <taxon>Bacteria</taxon>
        <taxon>Pseudomonadati</taxon>
        <taxon>Pseudomonadota</taxon>
        <taxon>Alphaproteobacteria</taxon>
        <taxon>Rhodospirillales</taxon>
        <taxon>Dongiaceae</taxon>
        <taxon>Hypericibacter</taxon>
    </lineage>
</organism>
<keyword evidence="3" id="KW-1185">Reference proteome</keyword>
<keyword evidence="1" id="KW-0472">Membrane</keyword>
<protein>
    <submittedName>
        <fullName evidence="2">Uncharacterized protein</fullName>
    </submittedName>
</protein>
<dbReference type="AlphaFoldDB" id="A0A5J6MNA8"/>